<dbReference type="PANTHER" id="PTHR21530:SF5">
    <property type="entry name" value="TRAB FAMILY PROTEIN"/>
    <property type="match status" value="1"/>
</dbReference>
<proteinExistence type="predicted"/>
<dbReference type="InterPro" id="IPR046345">
    <property type="entry name" value="TraB_PrgY-like"/>
</dbReference>
<organism evidence="1 2">
    <name type="scientific">Ceratodon purpureus</name>
    <name type="common">Fire moss</name>
    <name type="synonym">Dicranum purpureum</name>
    <dbReference type="NCBI Taxonomy" id="3225"/>
    <lineage>
        <taxon>Eukaryota</taxon>
        <taxon>Viridiplantae</taxon>
        <taxon>Streptophyta</taxon>
        <taxon>Embryophyta</taxon>
        <taxon>Bryophyta</taxon>
        <taxon>Bryophytina</taxon>
        <taxon>Bryopsida</taxon>
        <taxon>Dicranidae</taxon>
        <taxon>Pseudoditrichales</taxon>
        <taxon>Ditrichaceae</taxon>
        <taxon>Ceratodon</taxon>
    </lineage>
</organism>
<dbReference type="AlphaFoldDB" id="A0A8T0IEA4"/>
<dbReference type="CDD" id="cd14726">
    <property type="entry name" value="TraB_PrgY-like"/>
    <property type="match status" value="1"/>
</dbReference>
<evidence type="ECO:0000313" key="2">
    <source>
        <dbReference type="Proteomes" id="UP000822688"/>
    </source>
</evidence>
<dbReference type="PANTHER" id="PTHR21530">
    <property type="entry name" value="PHEROMONE SHUTDOWN PROTEIN"/>
    <property type="match status" value="1"/>
</dbReference>
<name>A0A8T0IEA4_CERPU</name>
<comment type="caution">
    <text evidence="1">The sequence shown here is derived from an EMBL/GenBank/DDBJ whole genome shotgun (WGS) entry which is preliminary data.</text>
</comment>
<sequence length="292" mass="33168">MVAMLVAAGIRAGRSTVASCLLRRCHLLHGDGVGVSVAARERFSTTVTQDGSLSYLRNPTNGAQVYLVGTAHVSAKSAEQVREVINQVKPDKVAVELCEERAKNLLKDNHVRKGKTPFQQMQDLFNLPGGLGQKLIGFWLKSMYELIRNTGVEPGKEFRVAMEEAERLGADILYIDRNVHATVKRLRDVITVWDVLRMLKNPNPHLDSYPSFMREMEHHDFETAVERLKTRETVREMMHWMEQSFPAVVKAMVHERDEIMVKRLLECEGTVVGVVGMAHMDGIERLWKEYTQ</sequence>
<dbReference type="Proteomes" id="UP000822688">
    <property type="component" value="Chromosome 4"/>
</dbReference>
<reference evidence="1" key="1">
    <citation type="submission" date="2020-06" db="EMBL/GenBank/DDBJ databases">
        <title>WGS assembly of Ceratodon purpureus strain R40.</title>
        <authorList>
            <person name="Carey S.B."/>
            <person name="Jenkins J."/>
            <person name="Shu S."/>
            <person name="Lovell J.T."/>
            <person name="Sreedasyam A."/>
            <person name="Maumus F."/>
            <person name="Tiley G.P."/>
            <person name="Fernandez-Pozo N."/>
            <person name="Barry K."/>
            <person name="Chen C."/>
            <person name="Wang M."/>
            <person name="Lipzen A."/>
            <person name="Daum C."/>
            <person name="Saski C.A."/>
            <person name="Payton A.C."/>
            <person name="Mcbreen J.C."/>
            <person name="Conrad R.E."/>
            <person name="Kollar L.M."/>
            <person name="Olsson S."/>
            <person name="Huttunen S."/>
            <person name="Landis J.B."/>
            <person name="Wickett N.J."/>
            <person name="Johnson M.G."/>
            <person name="Rensing S.A."/>
            <person name="Grimwood J."/>
            <person name="Schmutz J."/>
            <person name="Mcdaniel S.F."/>
        </authorList>
    </citation>
    <scope>NUCLEOTIDE SEQUENCE</scope>
    <source>
        <strain evidence="1">R40</strain>
    </source>
</reference>
<dbReference type="InterPro" id="IPR002816">
    <property type="entry name" value="TraB/PrgY/GumN_fam"/>
</dbReference>
<dbReference type="EMBL" id="CM026424">
    <property type="protein sequence ID" value="KAG0580813.1"/>
    <property type="molecule type" value="Genomic_DNA"/>
</dbReference>
<evidence type="ECO:0000313" key="1">
    <source>
        <dbReference type="EMBL" id="KAG0580813.1"/>
    </source>
</evidence>
<protein>
    <recommendedName>
        <fullName evidence="3">TraB</fullName>
    </recommendedName>
</protein>
<evidence type="ECO:0008006" key="3">
    <source>
        <dbReference type="Google" id="ProtNLM"/>
    </source>
</evidence>
<keyword evidence="2" id="KW-1185">Reference proteome</keyword>
<dbReference type="Pfam" id="PF01963">
    <property type="entry name" value="TraB_PrgY_gumN"/>
    <property type="match status" value="1"/>
</dbReference>
<accession>A0A8T0IEA4</accession>
<gene>
    <name evidence="1" type="ORF">KC19_4G201600</name>
</gene>